<sequence length="81" mass="9608">MLELEKVRMNFQRELHLQKMVILERVQVELTKIREEDDGDANSVNNLLAEILESFQETEFWCDEQGSMYRNSQTGSFQQIP</sequence>
<keyword evidence="2" id="KW-1185">Reference proteome</keyword>
<organism evidence="1 2">
    <name type="scientific">Artemisia annua</name>
    <name type="common">Sweet wormwood</name>
    <dbReference type="NCBI Taxonomy" id="35608"/>
    <lineage>
        <taxon>Eukaryota</taxon>
        <taxon>Viridiplantae</taxon>
        <taxon>Streptophyta</taxon>
        <taxon>Embryophyta</taxon>
        <taxon>Tracheophyta</taxon>
        <taxon>Spermatophyta</taxon>
        <taxon>Magnoliopsida</taxon>
        <taxon>eudicotyledons</taxon>
        <taxon>Gunneridae</taxon>
        <taxon>Pentapetalae</taxon>
        <taxon>asterids</taxon>
        <taxon>campanulids</taxon>
        <taxon>Asterales</taxon>
        <taxon>Asteraceae</taxon>
        <taxon>Asteroideae</taxon>
        <taxon>Anthemideae</taxon>
        <taxon>Artemisiinae</taxon>
        <taxon>Artemisia</taxon>
    </lineage>
</organism>
<accession>A0A2U1MFT2</accession>
<gene>
    <name evidence="1" type="ORF">CTI12_AA385090</name>
</gene>
<comment type="caution">
    <text evidence="1">The sequence shown here is derived from an EMBL/GenBank/DDBJ whole genome shotgun (WGS) entry which is preliminary data.</text>
</comment>
<dbReference type="EMBL" id="PKPP01005443">
    <property type="protein sequence ID" value="PWA60088.1"/>
    <property type="molecule type" value="Genomic_DNA"/>
</dbReference>
<dbReference type="AlphaFoldDB" id="A0A2U1MFT2"/>
<evidence type="ECO:0000313" key="2">
    <source>
        <dbReference type="Proteomes" id="UP000245207"/>
    </source>
</evidence>
<dbReference type="OrthoDB" id="691673at2759"/>
<dbReference type="Proteomes" id="UP000245207">
    <property type="component" value="Unassembled WGS sequence"/>
</dbReference>
<reference evidence="1 2" key="1">
    <citation type="journal article" date="2018" name="Mol. Plant">
        <title>The genome of Artemisia annua provides insight into the evolution of Asteraceae family and artemisinin biosynthesis.</title>
        <authorList>
            <person name="Shen Q."/>
            <person name="Zhang L."/>
            <person name="Liao Z."/>
            <person name="Wang S."/>
            <person name="Yan T."/>
            <person name="Shi P."/>
            <person name="Liu M."/>
            <person name="Fu X."/>
            <person name="Pan Q."/>
            <person name="Wang Y."/>
            <person name="Lv Z."/>
            <person name="Lu X."/>
            <person name="Zhang F."/>
            <person name="Jiang W."/>
            <person name="Ma Y."/>
            <person name="Chen M."/>
            <person name="Hao X."/>
            <person name="Li L."/>
            <person name="Tang Y."/>
            <person name="Lv G."/>
            <person name="Zhou Y."/>
            <person name="Sun X."/>
            <person name="Brodelius P.E."/>
            <person name="Rose J.K.C."/>
            <person name="Tang K."/>
        </authorList>
    </citation>
    <scope>NUCLEOTIDE SEQUENCE [LARGE SCALE GENOMIC DNA]</scope>
    <source>
        <strain evidence="2">cv. Huhao1</strain>
        <tissue evidence="1">Leaf</tissue>
    </source>
</reference>
<evidence type="ECO:0000313" key="1">
    <source>
        <dbReference type="EMBL" id="PWA60088.1"/>
    </source>
</evidence>
<name>A0A2U1MFT2_ARTAN</name>
<proteinExistence type="predicted"/>
<protein>
    <submittedName>
        <fullName evidence="1">Trihelix protein</fullName>
    </submittedName>
</protein>